<dbReference type="STRING" id="1276258.SAPIS_v1c04220"/>
<evidence type="ECO:0000313" key="2">
    <source>
        <dbReference type="Proteomes" id="UP000018550"/>
    </source>
</evidence>
<dbReference type="Proteomes" id="UP000018550">
    <property type="component" value="Chromosome"/>
</dbReference>
<dbReference type="EMBL" id="CP006682">
    <property type="protein sequence ID" value="AHB36268.1"/>
    <property type="molecule type" value="Genomic_DNA"/>
</dbReference>
<dbReference type="OrthoDB" id="388137at2"/>
<dbReference type="RefSeq" id="WP_023789204.1">
    <property type="nucleotide sequence ID" value="NC_022998.1"/>
</dbReference>
<keyword evidence="2" id="KW-1185">Reference proteome</keyword>
<protein>
    <submittedName>
        <fullName evidence="1">Uncharacterized protein</fullName>
    </submittedName>
</protein>
<dbReference type="AlphaFoldDB" id="V5RIG8"/>
<dbReference type="PATRIC" id="fig|1276258.3.peg.421"/>
<evidence type="ECO:0000313" key="1">
    <source>
        <dbReference type="EMBL" id="AHB36268.1"/>
    </source>
</evidence>
<organism evidence="1 2">
    <name type="scientific">Spiroplasma apis B31</name>
    <dbReference type="NCBI Taxonomy" id="1276258"/>
    <lineage>
        <taxon>Bacteria</taxon>
        <taxon>Bacillati</taxon>
        <taxon>Mycoplasmatota</taxon>
        <taxon>Mollicutes</taxon>
        <taxon>Entomoplasmatales</taxon>
        <taxon>Spiroplasmataceae</taxon>
        <taxon>Spiroplasma</taxon>
    </lineage>
</organism>
<dbReference type="HOGENOM" id="CLU_091018_0_0_14"/>
<reference evidence="1 2" key="1">
    <citation type="journal article" date="2014" name="Genome Announc.">
        <title>Complete Genome Sequence of Spiroplasma apis B31T (ATCC 33834), a Bacterium Associated with May Disease of Honeybees (Apis mellifera).</title>
        <authorList>
            <person name="Ku C."/>
            <person name="Lo W.S."/>
            <person name="Chen L.L."/>
            <person name="Kuo C.H."/>
        </authorList>
    </citation>
    <scope>NUCLEOTIDE SEQUENCE [LARGE SCALE GENOMIC DNA]</scope>
    <source>
        <strain evidence="1">B31</strain>
    </source>
</reference>
<gene>
    <name evidence="1" type="ORF">SAPIS_v1c04220</name>
</gene>
<name>V5RIG8_SPIAP</name>
<dbReference type="KEGG" id="sapi:SAPIS_v1c04220"/>
<proteinExistence type="predicted"/>
<accession>V5RIG8</accession>
<sequence length="272" mass="32116">MRREMIYLPIQEFVDANLDFNLASTRKESEYDFNFTRWKTLIYSSQKLKFVLKYAQAVLQWLTKVVDVKNFNVSIDTTTVDRFNFSIYEFDNHIFNCTLFTNFYLIPESDWSSKVFEMHYSKYDLINGGQLVLNDEASFWKGESGFEKFVNMLYAIIKEPYKFEDKSPVQWQVDFKDKKLSSSQIRMQIASLVNKGVRPEDPYLTMEQAVKIEQGANPAQVAEQAKKESQKREAINPLWDEAIQLEEKFKDLNYAMKKVRGIETKNNKKGRR</sequence>